<name>A0ABY6B2V7_9BURK</name>
<keyword evidence="2" id="KW-1185">Reference proteome</keyword>
<reference evidence="1" key="1">
    <citation type="submission" date="2022-10" db="EMBL/GenBank/DDBJ databases">
        <title>Characterization and whole genome sequencing of a new Roseateles species, isolated from fresh water.</title>
        <authorList>
            <person name="Guliayeva D.Y."/>
            <person name="Akhremchuk A.E."/>
            <person name="Sikolenko M.A."/>
            <person name="Valentovich L.N."/>
            <person name="Sidarenka A.V."/>
        </authorList>
    </citation>
    <scope>NUCLEOTIDE SEQUENCE</scope>
    <source>
        <strain evidence="1">BIM B-1768</strain>
    </source>
</reference>
<sequence>MRHTITLNIRYDWPESDWQKIAAVYESLPGWQGDQPTASWFGVCGGEQYIIASVEPSGVLFEGNVDERLWAGWLTMLCARLSLVLDREVHDAEM</sequence>
<evidence type="ECO:0000313" key="1">
    <source>
        <dbReference type="EMBL" id="UXH79044.1"/>
    </source>
</evidence>
<gene>
    <name evidence="1" type="ORF">N4261_03660</name>
</gene>
<dbReference type="EMBL" id="CP104562">
    <property type="protein sequence ID" value="UXH79044.1"/>
    <property type="molecule type" value="Genomic_DNA"/>
</dbReference>
<protein>
    <submittedName>
        <fullName evidence="1">Uncharacterized protein</fullName>
    </submittedName>
</protein>
<dbReference type="Proteomes" id="UP001064933">
    <property type="component" value="Chromosome"/>
</dbReference>
<accession>A0ABY6B2V7</accession>
<organism evidence="1 2">
    <name type="scientific">Roseateles amylovorans</name>
    <dbReference type="NCBI Taxonomy" id="2978473"/>
    <lineage>
        <taxon>Bacteria</taxon>
        <taxon>Pseudomonadati</taxon>
        <taxon>Pseudomonadota</taxon>
        <taxon>Betaproteobacteria</taxon>
        <taxon>Burkholderiales</taxon>
        <taxon>Sphaerotilaceae</taxon>
        <taxon>Roseateles</taxon>
    </lineage>
</organism>
<dbReference type="RefSeq" id="WP_261758864.1">
    <property type="nucleotide sequence ID" value="NZ_CP104562.2"/>
</dbReference>
<proteinExistence type="predicted"/>
<evidence type="ECO:0000313" key="2">
    <source>
        <dbReference type="Proteomes" id="UP001064933"/>
    </source>
</evidence>